<comment type="caution">
    <text evidence="1">The sequence shown here is derived from an EMBL/GenBank/DDBJ whole genome shotgun (WGS) entry which is preliminary data.</text>
</comment>
<gene>
    <name evidence="1" type="ORF">GFB56_18585</name>
</gene>
<dbReference type="EMBL" id="WXFA01000011">
    <property type="protein sequence ID" value="MBM3092798.1"/>
    <property type="molecule type" value="Genomic_DNA"/>
</dbReference>
<accession>A0AAW4FL19</accession>
<sequence>MLQQRYRAERLKSLLPGKLLASLQGSLLQQGEQRNYIYLQVPADFLVFVYKRLSMGHLTPEIVERR</sequence>
<dbReference type="Proteomes" id="UP000744980">
    <property type="component" value="Unassembled WGS sequence"/>
</dbReference>
<name>A0AAW4FL19_9HYPH</name>
<evidence type="ECO:0000313" key="2">
    <source>
        <dbReference type="Proteomes" id="UP000744980"/>
    </source>
</evidence>
<protein>
    <submittedName>
        <fullName evidence="1">Uncharacterized protein</fullName>
    </submittedName>
</protein>
<reference evidence="1 2" key="1">
    <citation type="submission" date="2020-01" db="EMBL/GenBank/DDBJ databases">
        <title>Draft genome assembly of Ensifer adhaerens T173.</title>
        <authorList>
            <person name="Craig J.E."/>
            <person name="Stinchcombe J.R."/>
        </authorList>
    </citation>
    <scope>NUCLEOTIDE SEQUENCE [LARGE SCALE GENOMIC DNA]</scope>
    <source>
        <strain evidence="1 2">T173</strain>
    </source>
</reference>
<dbReference type="AlphaFoldDB" id="A0AAW4FL19"/>
<evidence type="ECO:0000313" key="1">
    <source>
        <dbReference type="EMBL" id="MBM3092798.1"/>
    </source>
</evidence>
<dbReference type="RefSeq" id="WP_156408515.1">
    <property type="nucleotide sequence ID" value="NZ_CP083373.1"/>
</dbReference>
<keyword evidence="2" id="KW-1185">Reference proteome</keyword>
<proteinExistence type="predicted"/>
<organism evidence="1 2">
    <name type="scientific">Ensifer canadensis</name>
    <dbReference type="NCBI Taxonomy" id="555315"/>
    <lineage>
        <taxon>Bacteria</taxon>
        <taxon>Pseudomonadati</taxon>
        <taxon>Pseudomonadota</taxon>
        <taxon>Alphaproteobacteria</taxon>
        <taxon>Hyphomicrobiales</taxon>
        <taxon>Rhizobiaceae</taxon>
        <taxon>Sinorhizobium/Ensifer group</taxon>
        <taxon>Ensifer</taxon>
    </lineage>
</organism>